<dbReference type="GO" id="GO:0003677">
    <property type="term" value="F:DNA binding"/>
    <property type="evidence" value="ECO:0007669"/>
    <property type="project" value="InterPro"/>
</dbReference>
<dbReference type="STRING" id="218821.SAMN05421837_107394"/>
<dbReference type="PROSITE" id="PS50943">
    <property type="entry name" value="HTH_CROC1"/>
    <property type="match status" value="1"/>
</dbReference>
<proteinExistence type="predicted"/>
<keyword evidence="3" id="KW-1185">Reference proteome</keyword>
<gene>
    <name evidence="2" type="ORF">SAMN05421837_107394</name>
</gene>
<dbReference type="InterPro" id="IPR010982">
    <property type="entry name" value="Lambda_DNA-bd_dom_sf"/>
</dbReference>
<reference evidence="3" key="1">
    <citation type="submission" date="2016-10" db="EMBL/GenBank/DDBJ databases">
        <authorList>
            <person name="Varghese N."/>
            <person name="Submissions S."/>
        </authorList>
    </citation>
    <scope>NUCLEOTIDE SEQUENCE [LARGE SCALE GENOMIC DNA]</scope>
    <source>
        <strain evidence="3">DSM 44654</strain>
    </source>
</reference>
<evidence type="ECO:0000313" key="3">
    <source>
        <dbReference type="Proteomes" id="UP000198878"/>
    </source>
</evidence>
<dbReference type="Pfam" id="PF13560">
    <property type="entry name" value="HTH_31"/>
    <property type="match status" value="1"/>
</dbReference>
<protein>
    <submittedName>
        <fullName evidence="2">Transcriptional regulator, contains XRE-family HTH domain</fullName>
    </submittedName>
</protein>
<accession>A0A1H5R7R6</accession>
<evidence type="ECO:0000313" key="2">
    <source>
        <dbReference type="EMBL" id="SEF34450.1"/>
    </source>
</evidence>
<sequence>MTAVTDDSPVPYSVTTLRGQYLAGATLRELRAKYDVPLRAVINDVGDLLYSRRITPGVSAVEADRPEVAARIEDPARRRALALMVRRDRHTGWSMGRLSTEYELTEETLEQLITSVDVEILRLRREQVSYAAIGARFGVARDSVGMWVRAAAANQDAALAFAEIPDGPPADLAERTPYLVTDAAAEAFVSAIGSALRRRRRAAGWDARFAAEQIGVSRPALSTHENGTRVMGIDTLLRYAGAYSVTPAELVAEAFAAIDAPAAPRTDAIMVDLAALAHTDRPDLEGLREWARLRAASADHLERFTIPIDIDALEHLAGSLGIEASRLIAALRELERPGPGDAHA</sequence>
<dbReference type="CDD" id="cd00093">
    <property type="entry name" value="HTH_XRE"/>
    <property type="match status" value="1"/>
</dbReference>
<dbReference type="SUPFAM" id="SSF47413">
    <property type="entry name" value="lambda repressor-like DNA-binding domains"/>
    <property type="match status" value="1"/>
</dbReference>
<dbReference type="InterPro" id="IPR001387">
    <property type="entry name" value="Cro/C1-type_HTH"/>
</dbReference>
<name>A0A1H5R7R6_9PSEU</name>
<dbReference type="Proteomes" id="UP000198878">
    <property type="component" value="Unassembled WGS sequence"/>
</dbReference>
<dbReference type="SMART" id="SM00530">
    <property type="entry name" value="HTH_XRE"/>
    <property type="match status" value="2"/>
</dbReference>
<feature type="domain" description="HTH cro/C1-type" evidence="1">
    <location>
        <begin position="196"/>
        <end position="250"/>
    </location>
</feature>
<dbReference type="Gene3D" id="1.10.260.40">
    <property type="entry name" value="lambda repressor-like DNA-binding domains"/>
    <property type="match status" value="1"/>
</dbReference>
<dbReference type="AlphaFoldDB" id="A0A1H5R7R6"/>
<evidence type="ECO:0000259" key="1">
    <source>
        <dbReference type="PROSITE" id="PS50943"/>
    </source>
</evidence>
<organism evidence="2 3">
    <name type="scientific">Amycolatopsis pretoriensis</name>
    <dbReference type="NCBI Taxonomy" id="218821"/>
    <lineage>
        <taxon>Bacteria</taxon>
        <taxon>Bacillati</taxon>
        <taxon>Actinomycetota</taxon>
        <taxon>Actinomycetes</taxon>
        <taxon>Pseudonocardiales</taxon>
        <taxon>Pseudonocardiaceae</taxon>
        <taxon>Amycolatopsis</taxon>
    </lineage>
</organism>
<dbReference type="EMBL" id="FNUJ01000007">
    <property type="protein sequence ID" value="SEF34450.1"/>
    <property type="molecule type" value="Genomic_DNA"/>
</dbReference>